<evidence type="ECO:0000313" key="3">
    <source>
        <dbReference type="Proteomes" id="UP000053477"/>
    </source>
</evidence>
<organism evidence="2 3">
    <name type="scientific">Schizopora paradoxa</name>
    <dbReference type="NCBI Taxonomy" id="27342"/>
    <lineage>
        <taxon>Eukaryota</taxon>
        <taxon>Fungi</taxon>
        <taxon>Dikarya</taxon>
        <taxon>Basidiomycota</taxon>
        <taxon>Agaricomycotina</taxon>
        <taxon>Agaricomycetes</taxon>
        <taxon>Hymenochaetales</taxon>
        <taxon>Schizoporaceae</taxon>
        <taxon>Schizopora</taxon>
    </lineage>
</organism>
<dbReference type="OrthoDB" id="5399848at2759"/>
<keyword evidence="1" id="KW-1133">Transmembrane helix</keyword>
<protein>
    <submittedName>
        <fullName evidence="2">Uncharacterized protein</fullName>
    </submittedName>
</protein>
<feature type="transmembrane region" description="Helical" evidence="1">
    <location>
        <begin position="87"/>
        <end position="112"/>
    </location>
</feature>
<keyword evidence="1" id="KW-0472">Membrane</keyword>
<keyword evidence="3" id="KW-1185">Reference proteome</keyword>
<feature type="transmembrane region" description="Helical" evidence="1">
    <location>
        <begin position="173"/>
        <end position="194"/>
    </location>
</feature>
<feature type="transmembrane region" description="Helical" evidence="1">
    <location>
        <begin position="60"/>
        <end position="81"/>
    </location>
</feature>
<evidence type="ECO:0000313" key="2">
    <source>
        <dbReference type="EMBL" id="KLO13317.1"/>
    </source>
</evidence>
<gene>
    <name evidence="2" type="ORF">SCHPADRAFT_940449</name>
</gene>
<dbReference type="EMBL" id="KQ085961">
    <property type="protein sequence ID" value="KLO13317.1"/>
    <property type="molecule type" value="Genomic_DNA"/>
</dbReference>
<accession>A0A0H2RNX7</accession>
<dbReference type="InParanoid" id="A0A0H2RNX7"/>
<proteinExistence type="predicted"/>
<keyword evidence="1" id="KW-0812">Transmembrane</keyword>
<reference evidence="2 3" key="1">
    <citation type="submission" date="2015-04" db="EMBL/GenBank/DDBJ databases">
        <title>Complete genome sequence of Schizopora paradoxa KUC8140, a cosmopolitan wood degrader in East Asia.</title>
        <authorList>
            <consortium name="DOE Joint Genome Institute"/>
            <person name="Min B."/>
            <person name="Park H."/>
            <person name="Jang Y."/>
            <person name="Kim J.-J."/>
            <person name="Kim K.H."/>
            <person name="Pangilinan J."/>
            <person name="Lipzen A."/>
            <person name="Riley R."/>
            <person name="Grigoriev I.V."/>
            <person name="Spatafora J.W."/>
            <person name="Choi I.-G."/>
        </authorList>
    </citation>
    <scope>NUCLEOTIDE SEQUENCE [LARGE SCALE GENOMIC DNA]</scope>
    <source>
        <strain evidence="2 3">KUC8140</strain>
    </source>
</reference>
<dbReference type="Proteomes" id="UP000053477">
    <property type="component" value="Unassembled WGS sequence"/>
</dbReference>
<feature type="transmembrane region" description="Helical" evidence="1">
    <location>
        <begin position="20"/>
        <end position="40"/>
    </location>
</feature>
<name>A0A0H2RNX7_9AGAM</name>
<sequence>MLCENRFTLQGSPSTCALDAGIIPFPSIILLILVPIYLLAQRRYNFKQYGNLSEPPSKVFPFWAHCIFVGLAVCLVGMHFLEVARLAAAHMGVGLLPFTILADITVVFVMCYPKLNFGMGPGRCVRVSSMLLFYWFVLAILEGIKVARLITYNQLNPAKGTAYPSSDWLLDNTVILGLYTVFVLAESVHLILIYRLTFLANTIPTQAGKPFEVHDLEASKDLLSYSTTGLR</sequence>
<dbReference type="AlphaFoldDB" id="A0A0H2RNX7"/>
<feature type="transmembrane region" description="Helical" evidence="1">
    <location>
        <begin position="132"/>
        <end position="153"/>
    </location>
</feature>
<evidence type="ECO:0000256" key="1">
    <source>
        <dbReference type="SAM" id="Phobius"/>
    </source>
</evidence>